<accession>A0A0F8YW71</accession>
<proteinExistence type="predicted"/>
<dbReference type="EMBL" id="LAZR01064046">
    <property type="protein sequence ID" value="KKK58309.1"/>
    <property type="molecule type" value="Genomic_DNA"/>
</dbReference>
<dbReference type="AlphaFoldDB" id="A0A0F8YW71"/>
<protein>
    <submittedName>
        <fullName evidence="1">Uncharacterized protein</fullName>
    </submittedName>
</protein>
<comment type="caution">
    <text evidence="1">The sequence shown here is derived from an EMBL/GenBank/DDBJ whole genome shotgun (WGS) entry which is preliminary data.</text>
</comment>
<name>A0A0F8YW71_9ZZZZ</name>
<feature type="non-terminal residue" evidence="1">
    <location>
        <position position="59"/>
    </location>
</feature>
<reference evidence="1" key="1">
    <citation type="journal article" date="2015" name="Nature">
        <title>Complex archaea that bridge the gap between prokaryotes and eukaryotes.</title>
        <authorList>
            <person name="Spang A."/>
            <person name="Saw J.H."/>
            <person name="Jorgensen S.L."/>
            <person name="Zaremba-Niedzwiedzka K."/>
            <person name="Martijn J."/>
            <person name="Lind A.E."/>
            <person name="van Eijk R."/>
            <person name="Schleper C."/>
            <person name="Guy L."/>
            <person name="Ettema T.J."/>
        </authorList>
    </citation>
    <scope>NUCLEOTIDE SEQUENCE</scope>
</reference>
<evidence type="ECO:0000313" key="1">
    <source>
        <dbReference type="EMBL" id="KKK58309.1"/>
    </source>
</evidence>
<sequence>MEIKEIRVINKILNNLYEREDLKKNELFIFWDIFRSVYGKFSCIDEHNRMAGEILSELD</sequence>
<organism evidence="1">
    <name type="scientific">marine sediment metagenome</name>
    <dbReference type="NCBI Taxonomy" id="412755"/>
    <lineage>
        <taxon>unclassified sequences</taxon>
        <taxon>metagenomes</taxon>
        <taxon>ecological metagenomes</taxon>
    </lineage>
</organism>
<gene>
    <name evidence="1" type="ORF">LCGC14_3045690</name>
</gene>